<dbReference type="PROSITE" id="PS51257">
    <property type="entry name" value="PROKAR_LIPOPROTEIN"/>
    <property type="match status" value="1"/>
</dbReference>
<evidence type="ECO:0008006" key="4">
    <source>
        <dbReference type="Google" id="ProtNLM"/>
    </source>
</evidence>
<dbReference type="RefSeq" id="WP_077924254.1">
    <property type="nucleotide sequence ID" value="NZ_SBLB01000008.1"/>
</dbReference>
<sequence>MKRMIILLPGVLLGVLLGTVACKQDKASPAPGSASVAAPAFVGPRWQMTAFRLDPQTDFDGDGKLDTDLLSFMPACDRDNALVFDPAGKLITTDGQITCDTPETEAVRGGSWTYNYATRTITITHGSAGSVTTWEVADLTSQTLTIHATVTEEGKPLRTTIVWKAVP</sequence>
<evidence type="ECO:0000313" key="2">
    <source>
        <dbReference type="EMBL" id="RYC67268.1"/>
    </source>
</evidence>
<name>A0A4V1RVM3_9BACT</name>
<protein>
    <recommendedName>
        <fullName evidence="4">Lipocalin-like domain-containing protein</fullName>
    </recommendedName>
</protein>
<dbReference type="Proteomes" id="UP000290407">
    <property type="component" value="Unassembled WGS sequence"/>
</dbReference>
<keyword evidence="1" id="KW-0732">Signal</keyword>
<gene>
    <name evidence="2" type="ORF">EQG79_24425</name>
</gene>
<evidence type="ECO:0000313" key="3">
    <source>
        <dbReference type="Proteomes" id="UP000290407"/>
    </source>
</evidence>
<proteinExistence type="predicted"/>
<reference evidence="2 3" key="1">
    <citation type="submission" date="2019-01" db="EMBL/GenBank/DDBJ databases">
        <title>Spirosoma flava sp. nov., a propanil-degrading bacterium isolated from herbicide-contaminated soil.</title>
        <authorList>
            <person name="Zhang L."/>
            <person name="Jiang J.-D."/>
        </authorList>
    </citation>
    <scope>NUCLEOTIDE SEQUENCE [LARGE SCALE GENOMIC DNA]</scope>
    <source>
        <strain evidence="2 3">TY50</strain>
    </source>
</reference>
<dbReference type="EMBL" id="SBLB01000008">
    <property type="protein sequence ID" value="RYC67268.1"/>
    <property type="molecule type" value="Genomic_DNA"/>
</dbReference>
<evidence type="ECO:0000256" key="1">
    <source>
        <dbReference type="SAM" id="SignalP"/>
    </source>
</evidence>
<dbReference type="AlphaFoldDB" id="A0A4V1RVM3"/>
<keyword evidence="3" id="KW-1185">Reference proteome</keyword>
<accession>A0A4V1RVM3</accession>
<feature type="signal peptide" evidence="1">
    <location>
        <begin position="1"/>
        <end position="23"/>
    </location>
</feature>
<organism evidence="2 3">
    <name type="scientific">Spirosoma sordidisoli</name>
    <dbReference type="NCBI Taxonomy" id="2502893"/>
    <lineage>
        <taxon>Bacteria</taxon>
        <taxon>Pseudomonadati</taxon>
        <taxon>Bacteroidota</taxon>
        <taxon>Cytophagia</taxon>
        <taxon>Cytophagales</taxon>
        <taxon>Cytophagaceae</taxon>
        <taxon>Spirosoma</taxon>
    </lineage>
</organism>
<feature type="chain" id="PRO_5020251100" description="Lipocalin-like domain-containing protein" evidence="1">
    <location>
        <begin position="24"/>
        <end position="167"/>
    </location>
</feature>
<comment type="caution">
    <text evidence="2">The sequence shown here is derived from an EMBL/GenBank/DDBJ whole genome shotgun (WGS) entry which is preliminary data.</text>
</comment>